<evidence type="ECO:0000256" key="11">
    <source>
        <dbReference type="ARBA" id="ARBA00038291"/>
    </source>
</evidence>
<protein>
    <recommendedName>
        <fullName evidence="3">Lipid droplet-associated hydrolase</fullName>
        <ecNumber evidence="12">3.1.1.13</ecNumber>
    </recommendedName>
    <alternativeName>
        <fullName evidence="10">Lipid droplet-associated serine hydrolase</fullName>
    </alternativeName>
</protein>
<dbReference type="FunFam" id="2.170.260.10:FF:000003">
    <property type="entry name" value="Piwi-like RNA-mediated gene silencing 2"/>
    <property type="match status" value="1"/>
</dbReference>
<dbReference type="PANTHER" id="PTHR22891">
    <property type="entry name" value="EUKARYOTIC TRANSLATION INITIATION FACTOR 2C"/>
    <property type="match status" value="1"/>
</dbReference>
<dbReference type="SMART" id="SM00949">
    <property type="entry name" value="PAZ"/>
    <property type="match status" value="1"/>
</dbReference>
<proteinExistence type="inferred from homology"/>
<feature type="domain" description="PAZ" evidence="15">
    <location>
        <begin position="794"/>
        <end position="907"/>
    </location>
</feature>
<dbReference type="Gene3D" id="3.40.50.2300">
    <property type="match status" value="1"/>
</dbReference>
<dbReference type="GO" id="GO:0140965">
    <property type="term" value="P:secondary piRNA processing"/>
    <property type="evidence" value="ECO:0007669"/>
    <property type="project" value="UniProtKB-ARBA"/>
</dbReference>
<dbReference type="VEuPathDB" id="VectorBase:CSON008643"/>
<evidence type="ECO:0000313" key="17">
    <source>
        <dbReference type="EMBL" id="SSX23287.1"/>
    </source>
</evidence>
<evidence type="ECO:0000256" key="4">
    <source>
        <dbReference type="ARBA" id="ARBA00022473"/>
    </source>
</evidence>
<dbReference type="SUPFAM" id="SSF53098">
    <property type="entry name" value="Ribonuclease H-like"/>
    <property type="match status" value="1"/>
</dbReference>
<dbReference type="GO" id="GO:0019915">
    <property type="term" value="P:lipid storage"/>
    <property type="evidence" value="ECO:0007669"/>
    <property type="project" value="InterPro"/>
</dbReference>
<feature type="region of interest" description="Disordered" evidence="14">
    <location>
        <begin position="484"/>
        <end position="530"/>
    </location>
</feature>
<evidence type="ECO:0000256" key="12">
    <source>
        <dbReference type="ARBA" id="ARBA00039150"/>
    </source>
</evidence>
<dbReference type="Pfam" id="PF02171">
    <property type="entry name" value="Piwi"/>
    <property type="match status" value="1"/>
</dbReference>
<dbReference type="InterPro" id="IPR003165">
    <property type="entry name" value="Piwi"/>
</dbReference>
<comment type="similarity">
    <text evidence="11">Belongs to the argonaute family. Piwi subfamily.</text>
</comment>
<dbReference type="EMBL" id="UFQT01000328">
    <property type="protein sequence ID" value="SSX23287.1"/>
    <property type="molecule type" value="Genomic_DNA"/>
</dbReference>
<evidence type="ECO:0000256" key="8">
    <source>
        <dbReference type="ARBA" id="ARBA00022943"/>
    </source>
</evidence>
<dbReference type="GO" id="GO:0043186">
    <property type="term" value="C:P granule"/>
    <property type="evidence" value="ECO:0007669"/>
    <property type="project" value="UniProtKB-ARBA"/>
</dbReference>
<keyword evidence="6" id="KW-0221">Differentiation</keyword>
<evidence type="ECO:0000256" key="14">
    <source>
        <dbReference type="SAM" id="MobiDB-lite"/>
    </source>
</evidence>
<dbReference type="PROSITE" id="PS50822">
    <property type="entry name" value="PIWI"/>
    <property type="match status" value="1"/>
</dbReference>
<evidence type="ECO:0000256" key="1">
    <source>
        <dbReference type="ARBA" id="ARBA00004331"/>
    </source>
</evidence>
<evidence type="ECO:0000256" key="13">
    <source>
        <dbReference type="ARBA" id="ARBA00049527"/>
    </source>
</evidence>
<evidence type="ECO:0000259" key="15">
    <source>
        <dbReference type="PROSITE" id="PS50821"/>
    </source>
</evidence>
<dbReference type="GO" id="GO:0003723">
    <property type="term" value="F:RNA binding"/>
    <property type="evidence" value="ECO:0007669"/>
    <property type="project" value="UniProtKB-KW"/>
</dbReference>
<dbReference type="InterPro" id="IPR019363">
    <property type="entry name" value="LDAH"/>
</dbReference>
<dbReference type="SUPFAM" id="SSF53474">
    <property type="entry name" value="alpha/beta-Hydrolases"/>
    <property type="match status" value="1"/>
</dbReference>
<dbReference type="InterPro" id="IPR003100">
    <property type="entry name" value="PAZ_dom"/>
</dbReference>
<dbReference type="InterPro" id="IPR036397">
    <property type="entry name" value="RNaseH_sf"/>
</dbReference>
<dbReference type="CDD" id="cd02845">
    <property type="entry name" value="PAZ_piwi_like"/>
    <property type="match status" value="1"/>
</dbReference>
<gene>
    <name evidence="17" type="primary">CSON008643</name>
</gene>
<evidence type="ECO:0000256" key="7">
    <source>
        <dbReference type="ARBA" id="ARBA00022884"/>
    </source>
</evidence>
<dbReference type="GO" id="GO:0005811">
    <property type="term" value="C:lipid droplet"/>
    <property type="evidence" value="ECO:0007669"/>
    <property type="project" value="InterPro"/>
</dbReference>
<comment type="subcellular location">
    <subcellularLocation>
        <location evidence="1">Cytoplasm</location>
        <location evidence="1">Cytoplasmic ribonucleoprotein granule</location>
    </subcellularLocation>
    <subcellularLocation>
        <location evidence="2">Cytoplasm</location>
        <location evidence="2">Perinuclear region</location>
    </subcellularLocation>
</comment>
<evidence type="ECO:0000256" key="2">
    <source>
        <dbReference type="ARBA" id="ARBA00004556"/>
    </source>
</evidence>
<keyword evidence="7" id="KW-0694">RNA-binding</keyword>
<dbReference type="PROSITE" id="PS50821">
    <property type="entry name" value="PAZ"/>
    <property type="match status" value="1"/>
</dbReference>
<feature type="compositionally biased region" description="Polar residues" evidence="14">
    <location>
        <begin position="485"/>
        <end position="507"/>
    </location>
</feature>
<dbReference type="GO" id="GO:0048477">
    <property type="term" value="P:oogenesis"/>
    <property type="evidence" value="ECO:0007669"/>
    <property type="project" value="UniProtKB-KW"/>
</dbReference>
<feature type="domain" description="Piwi" evidence="16">
    <location>
        <begin position="1072"/>
        <end position="1364"/>
    </location>
</feature>
<dbReference type="SUPFAM" id="SSF101690">
    <property type="entry name" value="PAZ domain"/>
    <property type="match status" value="1"/>
</dbReference>
<evidence type="ECO:0000256" key="10">
    <source>
        <dbReference type="ARBA" id="ARBA00031924"/>
    </source>
</evidence>
<dbReference type="GO" id="GO:0016891">
    <property type="term" value="F:RNA endonuclease activity producing 5'-phosphomonoesters, hydrolytic mechanism"/>
    <property type="evidence" value="ECO:0007669"/>
    <property type="project" value="UniProtKB-ARBA"/>
</dbReference>
<keyword evidence="8" id="KW-0896">Oogenesis</keyword>
<dbReference type="Pfam" id="PF02170">
    <property type="entry name" value="PAZ"/>
    <property type="match status" value="1"/>
</dbReference>
<dbReference type="SMART" id="SM00950">
    <property type="entry name" value="Piwi"/>
    <property type="match status" value="1"/>
</dbReference>
<evidence type="ECO:0000256" key="6">
    <source>
        <dbReference type="ARBA" id="ARBA00022782"/>
    </source>
</evidence>
<dbReference type="InterPro" id="IPR012337">
    <property type="entry name" value="RNaseH-like_sf"/>
</dbReference>
<dbReference type="Pfam" id="PF23278">
    <property type="entry name" value="Piwi_N"/>
    <property type="match status" value="1"/>
</dbReference>
<dbReference type="EC" id="3.1.1.13" evidence="12"/>
<dbReference type="GO" id="GO:0004771">
    <property type="term" value="F:sterol ester esterase activity"/>
    <property type="evidence" value="ECO:0007669"/>
    <property type="project" value="UniProtKB-EC"/>
</dbReference>
<keyword evidence="9" id="KW-0943">RNA-mediated gene silencing</keyword>
<comment type="catalytic activity">
    <reaction evidence="13">
        <text>a cholesterol ester + H2O = cholesterol + a fatty acid + H(+)</text>
        <dbReference type="Rhea" id="RHEA:36403"/>
        <dbReference type="ChEBI" id="CHEBI:15377"/>
        <dbReference type="ChEBI" id="CHEBI:15378"/>
        <dbReference type="ChEBI" id="CHEBI:16113"/>
        <dbReference type="ChEBI" id="CHEBI:17002"/>
        <dbReference type="ChEBI" id="CHEBI:28868"/>
        <dbReference type="EC" id="3.1.1.13"/>
    </reaction>
    <physiologicalReaction direction="left-to-right" evidence="13">
        <dbReference type="Rhea" id="RHEA:36404"/>
    </physiologicalReaction>
</comment>
<name>A0A336M4G2_CULSO</name>
<dbReference type="InterPro" id="IPR036085">
    <property type="entry name" value="PAZ_dom_sf"/>
</dbReference>
<dbReference type="Gene3D" id="3.40.50.1820">
    <property type="entry name" value="alpha/beta hydrolase"/>
    <property type="match status" value="1"/>
</dbReference>
<dbReference type="CDD" id="cd04658">
    <property type="entry name" value="Piwi_piwi-like_Euk"/>
    <property type="match status" value="1"/>
</dbReference>
<reference evidence="17" key="1">
    <citation type="submission" date="2018-07" db="EMBL/GenBank/DDBJ databases">
        <authorList>
            <person name="Quirk P.G."/>
            <person name="Krulwich T.A."/>
        </authorList>
    </citation>
    <scope>NUCLEOTIDE SEQUENCE</scope>
</reference>
<dbReference type="FunFam" id="3.30.420.10:FF:000014">
    <property type="entry name" value="Piwi-like RNA-mediated gene silencing 1"/>
    <property type="match status" value="1"/>
</dbReference>
<dbReference type="InterPro" id="IPR029058">
    <property type="entry name" value="AB_hydrolase_fold"/>
</dbReference>
<evidence type="ECO:0000259" key="16">
    <source>
        <dbReference type="PROSITE" id="PS50822"/>
    </source>
</evidence>
<organism evidence="17">
    <name type="scientific">Culicoides sonorensis</name>
    <name type="common">Biting midge</name>
    <dbReference type="NCBI Taxonomy" id="179676"/>
    <lineage>
        <taxon>Eukaryota</taxon>
        <taxon>Metazoa</taxon>
        <taxon>Ecdysozoa</taxon>
        <taxon>Arthropoda</taxon>
        <taxon>Hexapoda</taxon>
        <taxon>Insecta</taxon>
        <taxon>Pterygota</taxon>
        <taxon>Neoptera</taxon>
        <taxon>Endopterygota</taxon>
        <taxon>Diptera</taxon>
        <taxon>Nematocera</taxon>
        <taxon>Chironomoidea</taxon>
        <taxon>Ceratopogonidae</taxon>
        <taxon>Ceratopogoninae</taxon>
        <taxon>Culicoides</taxon>
        <taxon>Monoculicoides</taxon>
    </lineage>
</organism>
<evidence type="ECO:0000256" key="3">
    <source>
        <dbReference type="ARBA" id="ARBA00019242"/>
    </source>
</evidence>
<evidence type="ECO:0000256" key="9">
    <source>
        <dbReference type="ARBA" id="ARBA00023158"/>
    </source>
</evidence>
<dbReference type="GO" id="GO:0141009">
    <property type="term" value="P:transposable element silencing by piRNA-mediated mRNA destabilization"/>
    <property type="evidence" value="ECO:0007669"/>
    <property type="project" value="UniProtKB-ARBA"/>
</dbReference>
<evidence type="ECO:0000256" key="5">
    <source>
        <dbReference type="ARBA" id="ARBA00022490"/>
    </source>
</evidence>
<keyword evidence="5" id="KW-0963">Cytoplasm</keyword>
<feature type="region of interest" description="Disordered" evidence="14">
    <location>
        <begin position="553"/>
        <end position="572"/>
    </location>
</feature>
<accession>A0A336M4G2</accession>
<sequence>MFLEIKSLKWNPQEITNVFGISKICFSRTFPGLINFIPVFEENALHLKSTHFNQIEIKTKINLTCLLFHVNATVNMTLKSAVLIKIRPEQKNRNNKCYIHQYICILMGSRFRFLLFPVVFYKRNYLQVLEMPDKKCITHPAMQDNYVEIAGIPTRIQTLGKWIEEPFDSSKEKEIVLVITGNPGLPSFYTSFITSLYQNLNKELPVWIIGHAGHEEPDGKKRHAVPQLKGNEEKYDLNGQLNHKIEFLTKYIPDNVKIHLVGHSVGAWTILQLLKNRDIRDKVHHCYLLFPTIERMKISPAGQIFTERIERALWYSKIFYMLGFMPYAFRRYFLNYYVQKWNLPEAYLDAALKVANDRVLERILHMGRDQVENVYDLEVDWIKENKSILKFYYGQTDHWCPKNYFYELKEKIPDIDAELDELGMAHAFNVRKGPEMAFLCAQWIKSNPVKNLVDDTNTIQRNFDKKKEMAGRGRGHLLRQLLESEGQSAESDSGGPSNDSINRTTLGSSQSQSQLIRSDGSGRSTDSPKPVGRAQFMAILKQKCADTESDVGIFTDQGRSSSDPDKKEPAPVRARGRGMLLARVMQDRTADTESDSADVSKIASVMESVKLEPEVEKQAVQYRGGAGTTLSLSVNYIKMNMDPDKGVFEYMVDFQPSIGSKNVRFKLLNKLRELIGETKTFDGVTLYLPIKLPDRVTKRTVEDLKGEKYEVLITFRRQKKLSECVHLYNVLFDRIMHKLNFVRFNRKQFDPSKPVKIPHYKLEIWPGYVTAVDEHEDGVMLCLDVNFRVLNERTVLDLLKEAYSGSSQELFRRNFEQAVLGAVVITRYNNKTYRIDEILWDKNPMTTFKQADGSDITFCDYYKKHYNIEIKDKKQPLLLHTDTRRLSGGGTKDVQLCFIPEISYLTGLTEKMRSDFKVMKDVATCTRITPNQRVNSLRSFIKRVNENEITSAMLKGWGLTMAPDIMSLQGRQLEEEKIIFRNGKTITAGRGADFNRELTNNPVIEAINLENWLLIFTERDIRTADKFVDIIQRNARPMGIEVVAPVMHKLKNDSVSAYVEALRSQLSPKFQIVVLICPTARDDRYAAIKRLCCAELPIPSQVINAKTLANDAKNRSIVQKIMLQMNCKMGGTLWGIRIPFKNVMICGIDTHHDAGRMGSSVAAFVASLNESYTKWYSRANMQSKNEELLNGLTQSLRFALKEYKNVNHVLPERIIIFRDGVGDGQIEALKNYEIVQLKAAWKAENPNYDPQFTFIIVQKRINTRIMTFNGKEYVNPHPGTIVDHSITRKYLYDFFLVPQSVRQGTVSPTHYIVVDDTSQMKPDIVQRLAYKLCFMYYNWPGTVRVPACCQYAHKMAFLIGTHVKRNTADQLNDKLFYL</sequence>
<dbReference type="Gene3D" id="2.170.260.10">
    <property type="entry name" value="paz domain"/>
    <property type="match status" value="1"/>
</dbReference>
<dbReference type="GO" id="GO:0048471">
    <property type="term" value="C:perinuclear region of cytoplasm"/>
    <property type="evidence" value="ECO:0007669"/>
    <property type="project" value="UniProtKB-SubCell"/>
</dbReference>
<dbReference type="Gene3D" id="3.30.420.10">
    <property type="entry name" value="Ribonuclease H-like superfamily/Ribonuclease H"/>
    <property type="match status" value="1"/>
</dbReference>
<keyword evidence="4" id="KW-0217">Developmental protein</keyword>
<dbReference type="Pfam" id="PF10230">
    <property type="entry name" value="LIDHydrolase"/>
    <property type="match status" value="1"/>
</dbReference>